<reference evidence="1" key="1">
    <citation type="submission" date="2020-08" db="EMBL/GenBank/DDBJ databases">
        <title>Genome sequencing and assembly of the red palm weevil Rhynchophorus ferrugineus.</title>
        <authorList>
            <person name="Dias G.B."/>
            <person name="Bergman C.M."/>
            <person name="Manee M."/>
        </authorList>
    </citation>
    <scope>NUCLEOTIDE SEQUENCE</scope>
    <source>
        <strain evidence="1">AA-2017</strain>
        <tissue evidence="1">Whole larva</tissue>
    </source>
</reference>
<proteinExistence type="predicted"/>
<comment type="caution">
    <text evidence="1">The sequence shown here is derived from an EMBL/GenBank/DDBJ whole genome shotgun (WGS) entry which is preliminary data.</text>
</comment>
<dbReference type="EMBL" id="JAACXV010013063">
    <property type="protein sequence ID" value="KAF7274132.1"/>
    <property type="molecule type" value="Genomic_DNA"/>
</dbReference>
<evidence type="ECO:0000313" key="1">
    <source>
        <dbReference type="EMBL" id="KAF7274132.1"/>
    </source>
</evidence>
<dbReference type="Proteomes" id="UP000625711">
    <property type="component" value="Unassembled WGS sequence"/>
</dbReference>
<name>A0A834I7M3_RHYFE</name>
<protein>
    <submittedName>
        <fullName evidence="1">Uncharacterized protein</fullName>
    </submittedName>
</protein>
<gene>
    <name evidence="1" type="ORF">GWI33_013188</name>
</gene>
<evidence type="ECO:0000313" key="2">
    <source>
        <dbReference type="Proteomes" id="UP000625711"/>
    </source>
</evidence>
<sequence length="80" mass="9263">MPSEAIEKSSKIVLKTLNIMEQNNSQAELVRDSEENAENERSWGDVTWKEWVSVGVLCYVNLINYMDRFTVAGKMGFRFK</sequence>
<keyword evidence="2" id="KW-1185">Reference proteome</keyword>
<dbReference type="AlphaFoldDB" id="A0A834I7M3"/>
<organism evidence="1 2">
    <name type="scientific">Rhynchophorus ferrugineus</name>
    <name type="common">Red palm weevil</name>
    <name type="synonym">Curculio ferrugineus</name>
    <dbReference type="NCBI Taxonomy" id="354439"/>
    <lineage>
        <taxon>Eukaryota</taxon>
        <taxon>Metazoa</taxon>
        <taxon>Ecdysozoa</taxon>
        <taxon>Arthropoda</taxon>
        <taxon>Hexapoda</taxon>
        <taxon>Insecta</taxon>
        <taxon>Pterygota</taxon>
        <taxon>Neoptera</taxon>
        <taxon>Endopterygota</taxon>
        <taxon>Coleoptera</taxon>
        <taxon>Polyphaga</taxon>
        <taxon>Cucujiformia</taxon>
        <taxon>Curculionidae</taxon>
        <taxon>Dryophthorinae</taxon>
        <taxon>Rhynchophorus</taxon>
    </lineage>
</organism>
<dbReference type="OrthoDB" id="6770063at2759"/>
<accession>A0A834I7M3</accession>